<protein>
    <recommendedName>
        <fullName evidence="2">GST N-terminal domain-containing protein</fullName>
    </recommendedName>
</protein>
<dbReference type="PROSITE" id="PS50404">
    <property type="entry name" value="GST_NTER"/>
    <property type="match status" value="1"/>
</dbReference>
<dbReference type="Gene3D" id="1.20.1050.10">
    <property type="match status" value="1"/>
</dbReference>
<dbReference type="Proteomes" id="UP000008064">
    <property type="component" value="Unassembled WGS sequence"/>
</dbReference>
<dbReference type="OrthoDB" id="4951845at2759"/>
<dbReference type="InterPro" id="IPR036249">
    <property type="entry name" value="Thioredoxin-like_sf"/>
</dbReference>
<dbReference type="InterPro" id="IPR054416">
    <property type="entry name" value="GST_UstS-like_C"/>
</dbReference>
<dbReference type="PANTHER" id="PTHR44051:SF8">
    <property type="entry name" value="GLUTATHIONE S-TRANSFERASE GSTA"/>
    <property type="match status" value="1"/>
</dbReference>
<dbReference type="RefSeq" id="XP_007323718.1">
    <property type="nucleotide sequence ID" value="XM_007323656.1"/>
</dbReference>
<organism>
    <name type="scientific">Serpula lacrymans var. lacrymans (strain S7.9)</name>
    <name type="common">Dry rot fungus</name>
    <dbReference type="NCBI Taxonomy" id="578457"/>
    <lineage>
        <taxon>Eukaryota</taxon>
        <taxon>Fungi</taxon>
        <taxon>Dikarya</taxon>
        <taxon>Basidiomycota</taxon>
        <taxon>Agaricomycotina</taxon>
        <taxon>Agaricomycetes</taxon>
        <taxon>Agaricomycetidae</taxon>
        <taxon>Boletales</taxon>
        <taxon>Coniophorineae</taxon>
        <taxon>Serpulaceae</taxon>
        <taxon>Serpula</taxon>
    </lineage>
</organism>
<evidence type="ECO:0000256" key="1">
    <source>
        <dbReference type="ARBA" id="ARBA00007409"/>
    </source>
</evidence>
<reference evidence="3" key="1">
    <citation type="submission" date="2011-04" db="EMBL/GenBank/DDBJ databases">
        <title>Evolution of plant cell wall degrading machinery underlies the functional diversity of forest fungi.</title>
        <authorList>
            <consortium name="US DOE Joint Genome Institute (JGI-PGF)"/>
            <person name="Eastwood D.C."/>
            <person name="Floudas D."/>
            <person name="Binder M."/>
            <person name="Majcherczyk A."/>
            <person name="Schneider P."/>
            <person name="Aerts A."/>
            <person name="Asiegbu F.O."/>
            <person name="Baker S.E."/>
            <person name="Barry K."/>
            <person name="Bendiksby M."/>
            <person name="Blumentritt M."/>
            <person name="Coutinho P.M."/>
            <person name="Cullen D."/>
            <person name="Cullen D."/>
            <person name="Gathman A."/>
            <person name="Goodell B."/>
            <person name="Henrissat B."/>
            <person name="Ihrmark K."/>
            <person name="Kauserud H."/>
            <person name="Kohler A."/>
            <person name="LaButti K."/>
            <person name="Lapidus A."/>
            <person name="Lavin J.L."/>
            <person name="Lee Y.-H."/>
            <person name="Lindquist E."/>
            <person name="Lilly W."/>
            <person name="Lucas S."/>
            <person name="Morin E."/>
            <person name="Murat C."/>
            <person name="Oguiza J.A."/>
            <person name="Park J."/>
            <person name="Pisabarro A.G."/>
            <person name="Riley R."/>
            <person name="Rosling A."/>
            <person name="Salamov A."/>
            <person name="Schmidt O."/>
            <person name="Schmutz J."/>
            <person name="Skrede I."/>
            <person name="Stenlid J."/>
            <person name="Wiebenga A."/>
            <person name="Xie X."/>
            <person name="Kues U."/>
            <person name="Hibbett D.S."/>
            <person name="Hoffmeister D."/>
            <person name="Hogberg N."/>
            <person name="Martin F."/>
            <person name="Grigoriev I.V."/>
            <person name="Watkinson S.C."/>
        </authorList>
    </citation>
    <scope>NUCLEOTIDE SEQUENCE</scope>
    <source>
        <strain evidence="3">S7.9</strain>
    </source>
</reference>
<dbReference type="Gene3D" id="3.40.30.10">
    <property type="entry name" value="Glutaredoxin"/>
    <property type="match status" value="1"/>
</dbReference>
<gene>
    <name evidence="3" type="ORF">SERLADRAFT_374299</name>
</gene>
<dbReference type="AlphaFoldDB" id="F8PBE5"/>
<dbReference type="SUPFAM" id="SSF52833">
    <property type="entry name" value="Thioredoxin-like"/>
    <property type="match status" value="1"/>
</dbReference>
<dbReference type="Pfam" id="PF13409">
    <property type="entry name" value="GST_N_2"/>
    <property type="match status" value="1"/>
</dbReference>
<dbReference type="EMBL" id="GL945443">
    <property type="protein sequence ID" value="EGO19585.1"/>
    <property type="molecule type" value="Genomic_DNA"/>
</dbReference>
<dbReference type="InterPro" id="IPR036282">
    <property type="entry name" value="Glutathione-S-Trfase_C_sf"/>
</dbReference>
<accession>F8PBE5</accession>
<feature type="domain" description="GST N-terminal" evidence="2">
    <location>
        <begin position="10"/>
        <end position="102"/>
    </location>
</feature>
<dbReference type="Pfam" id="PF22041">
    <property type="entry name" value="GST_C_7"/>
    <property type="match status" value="1"/>
</dbReference>
<name>F8PBE5_SERL9</name>
<dbReference type="HOGENOM" id="CLU_011226_4_0_1"/>
<dbReference type="CDD" id="cd00299">
    <property type="entry name" value="GST_C_family"/>
    <property type="match status" value="1"/>
</dbReference>
<dbReference type="InterPro" id="IPR004045">
    <property type="entry name" value="Glutathione_S-Trfase_N"/>
</dbReference>
<proteinExistence type="inferred from homology"/>
<dbReference type="SUPFAM" id="SSF47616">
    <property type="entry name" value="GST C-terminal domain-like"/>
    <property type="match status" value="1"/>
</dbReference>
<dbReference type="GeneID" id="18810512"/>
<evidence type="ECO:0000259" key="2">
    <source>
        <dbReference type="PROSITE" id="PS50404"/>
    </source>
</evidence>
<evidence type="ECO:0000313" key="3">
    <source>
        <dbReference type="EMBL" id="EGO19585.1"/>
    </source>
</evidence>
<comment type="similarity">
    <text evidence="1">Belongs to the GST superfamily.</text>
</comment>
<sequence length="248" mass="27890">MSQPIILYDLPGKVPGKALSGNIFKTRYTLAYKGLVFQSVWIESQDIEERMKAIGAKPTGRKPDGSGDFYTLPTIQDPSTGAVVSDSFAIAEYLEKTYPSKPTVFPRNTKALISAFESAFMNTLGPAFPVMNVVVAPKLYPKNEEYFKKQAEVRFGVKWEDISPVGPKRDADWKNTKAAFGIIDGWYSKSGGKWIMGDTFSYADILVAAWMRCFSVAFDKDQWEEVKSWNGGRWDDIVEEINKYSILD</sequence>
<dbReference type="KEGG" id="sla:SERLADRAFT_374299"/>
<dbReference type="PANTHER" id="PTHR44051">
    <property type="entry name" value="GLUTATHIONE S-TRANSFERASE-RELATED"/>
    <property type="match status" value="1"/>
</dbReference>